<feature type="region of interest" description="Disordered" evidence="1">
    <location>
        <begin position="137"/>
        <end position="162"/>
    </location>
</feature>
<keyword evidence="3" id="KW-1185">Reference proteome</keyword>
<dbReference type="EMBL" id="CP021983">
    <property type="protein sequence ID" value="ASC70969.1"/>
    <property type="molecule type" value="Genomic_DNA"/>
</dbReference>
<evidence type="ECO:0000313" key="3">
    <source>
        <dbReference type="Proteomes" id="UP000191901"/>
    </source>
</evidence>
<feature type="compositionally biased region" description="Pro residues" evidence="1">
    <location>
        <begin position="150"/>
        <end position="160"/>
    </location>
</feature>
<gene>
    <name evidence="2" type="ORF">XM38_019180</name>
</gene>
<evidence type="ECO:0000256" key="1">
    <source>
        <dbReference type="SAM" id="MobiDB-lite"/>
    </source>
</evidence>
<reference evidence="2 3" key="1">
    <citation type="journal article" date="2016" name="Biochim. Biophys. Acta">
        <title>Characterization of red-shifted phycobilisomes isolated from the chlorophyll f-containing cyanobacterium Halomicronema hongdechloris.</title>
        <authorList>
            <person name="Li Y."/>
            <person name="Lin Y."/>
            <person name="Garvey C.J."/>
            <person name="Birch D."/>
            <person name="Corkery R.W."/>
            <person name="Loughlin P.C."/>
            <person name="Scheer H."/>
            <person name="Willows R.D."/>
            <person name="Chen M."/>
        </authorList>
    </citation>
    <scope>NUCLEOTIDE SEQUENCE [LARGE SCALE GENOMIC DNA]</scope>
    <source>
        <strain evidence="2 3">C2206</strain>
    </source>
</reference>
<organism evidence="2 3">
    <name type="scientific">Halomicronema hongdechloris C2206</name>
    <dbReference type="NCBI Taxonomy" id="1641165"/>
    <lineage>
        <taxon>Bacteria</taxon>
        <taxon>Bacillati</taxon>
        <taxon>Cyanobacteriota</taxon>
        <taxon>Cyanophyceae</taxon>
        <taxon>Nodosilineales</taxon>
        <taxon>Nodosilineaceae</taxon>
        <taxon>Halomicronema</taxon>
    </lineage>
</organism>
<dbReference type="AlphaFoldDB" id="A0A1Z3HKX6"/>
<dbReference type="KEGG" id="hhg:XM38_019180"/>
<accession>A0A1Z3HKX6</accession>
<dbReference type="Proteomes" id="UP000191901">
    <property type="component" value="Chromosome"/>
</dbReference>
<sequence>MLPADSFSRHRPLVWQRHGTLPMVQALPLTQQQSPPNFPSASRQLVPYELPVAPANGTPALPQTWRFGVAGENGAAAWPRLHSAALPAREWHTLADLPLVSLSLPGLVLQPQAETLALEYRFDLPYTDEINALAQLPQEPPDPQQVSPRPQDPPPQPPAPLTRETLAPYWQELSNLASLAAADGVVAFQEGDGALQHLVEPWPWPVSVDAALTQ</sequence>
<proteinExistence type="predicted"/>
<protein>
    <submittedName>
        <fullName evidence="2">Uncharacterized protein</fullName>
    </submittedName>
</protein>
<evidence type="ECO:0000313" key="2">
    <source>
        <dbReference type="EMBL" id="ASC70969.1"/>
    </source>
</evidence>
<name>A0A1Z3HKX6_9CYAN</name>